<dbReference type="Proteomes" id="UP000007798">
    <property type="component" value="Unassembled WGS sequence"/>
</dbReference>
<dbReference type="STRING" id="7260.B4NG22"/>
<name>B4NG22_DROWI</name>
<dbReference type="AlphaFoldDB" id="B4NG22"/>
<dbReference type="PhylomeDB" id="B4NG22"/>
<dbReference type="KEGG" id="dwi:6649902"/>
<dbReference type="EMBL" id="CH964251">
    <property type="protein sequence ID" value="EDW83239.1"/>
    <property type="molecule type" value="Genomic_DNA"/>
</dbReference>
<organism evidence="2 3">
    <name type="scientific">Drosophila willistoni</name>
    <name type="common">Fruit fly</name>
    <dbReference type="NCBI Taxonomy" id="7260"/>
    <lineage>
        <taxon>Eukaryota</taxon>
        <taxon>Metazoa</taxon>
        <taxon>Ecdysozoa</taxon>
        <taxon>Arthropoda</taxon>
        <taxon>Hexapoda</taxon>
        <taxon>Insecta</taxon>
        <taxon>Pterygota</taxon>
        <taxon>Neoptera</taxon>
        <taxon>Endopterygota</taxon>
        <taxon>Diptera</taxon>
        <taxon>Brachycera</taxon>
        <taxon>Muscomorpha</taxon>
        <taxon>Ephydroidea</taxon>
        <taxon>Drosophilidae</taxon>
        <taxon>Drosophila</taxon>
        <taxon>Sophophora</taxon>
    </lineage>
</organism>
<feature type="signal peptide" evidence="1">
    <location>
        <begin position="1"/>
        <end position="18"/>
    </location>
</feature>
<dbReference type="OMA" id="NHGSQGY"/>
<gene>
    <name evidence="2" type="primary">Dwil\GK22428</name>
    <name evidence="2" type="ORF">Dwil_GK22428</name>
</gene>
<dbReference type="InParanoid" id="B4NG22"/>
<evidence type="ECO:0000256" key="1">
    <source>
        <dbReference type="SAM" id="SignalP"/>
    </source>
</evidence>
<dbReference type="HOGENOM" id="CLU_078896_0_0_1"/>
<keyword evidence="1" id="KW-0732">Signal</keyword>
<dbReference type="GO" id="GO:0035094">
    <property type="term" value="P:response to nicotine"/>
    <property type="evidence" value="ECO:0007669"/>
    <property type="project" value="EnsemblMetazoa"/>
</dbReference>
<reference evidence="2 3" key="1">
    <citation type="journal article" date="2007" name="Nature">
        <title>Evolution of genes and genomes on the Drosophila phylogeny.</title>
        <authorList>
            <consortium name="Drosophila 12 Genomes Consortium"/>
            <person name="Clark A.G."/>
            <person name="Eisen M.B."/>
            <person name="Smith D.R."/>
            <person name="Bergman C.M."/>
            <person name="Oliver B."/>
            <person name="Markow T.A."/>
            <person name="Kaufman T.C."/>
            <person name="Kellis M."/>
            <person name="Gelbart W."/>
            <person name="Iyer V.N."/>
            <person name="Pollard D.A."/>
            <person name="Sackton T.B."/>
            <person name="Larracuente A.M."/>
            <person name="Singh N.D."/>
            <person name="Abad J.P."/>
            <person name="Abt D.N."/>
            <person name="Adryan B."/>
            <person name="Aguade M."/>
            <person name="Akashi H."/>
            <person name="Anderson W.W."/>
            <person name="Aquadro C.F."/>
            <person name="Ardell D.H."/>
            <person name="Arguello R."/>
            <person name="Artieri C.G."/>
            <person name="Barbash D.A."/>
            <person name="Barker D."/>
            <person name="Barsanti P."/>
            <person name="Batterham P."/>
            <person name="Batzoglou S."/>
            <person name="Begun D."/>
            <person name="Bhutkar A."/>
            <person name="Blanco E."/>
            <person name="Bosak S.A."/>
            <person name="Bradley R.K."/>
            <person name="Brand A.D."/>
            <person name="Brent M.R."/>
            <person name="Brooks A.N."/>
            <person name="Brown R.H."/>
            <person name="Butlin R.K."/>
            <person name="Caggese C."/>
            <person name="Calvi B.R."/>
            <person name="Bernardo de Carvalho A."/>
            <person name="Caspi A."/>
            <person name="Castrezana S."/>
            <person name="Celniker S.E."/>
            <person name="Chang J.L."/>
            <person name="Chapple C."/>
            <person name="Chatterji S."/>
            <person name="Chinwalla A."/>
            <person name="Civetta A."/>
            <person name="Clifton S.W."/>
            <person name="Comeron J.M."/>
            <person name="Costello J.C."/>
            <person name="Coyne J.A."/>
            <person name="Daub J."/>
            <person name="David R.G."/>
            <person name="Delcher A.L."/>
            <person name="Delehaunty K."/>
            <person name="Do C.B."/>
            <person name="Ebling H."/>
            <person name="Edwards K."/>
            <person name="Eickbush T."/>
            <person name="Evans J.D."/>
            <person name="Filipski A."/>
            <person name="Findeiss S."/>
            <person name="Freyhult E."/>
            <person name="Fulton L."/>
            <person name="Fulton R."/>
            <person name="Garcia A.C."/>
            <person name="Gardiner A."/>
            <person name="Garfield D.A."/>
            <person name="Garvin B.E."/>
            <person name="Gibson G."/>
            <person name="Gilbert D."/>
            <person name="Gnerre S."/>
            <person name="Godfrey J."/>
            <person name="Good R."/>
            <person name="Gotea V."/>
            <person name="Gravely B."/>
            <person name="Greenberg A.J."/>
            <person name="Griffiths-Jones S."/>
            <person name="Gross S."/>
            <person name="Guigo R."/>
            <person name="Gustafson E.A."/>
            <person name="Haerty W."/>
            <person name="Hahn M.W."/>
            <person name="Halligan D.L."/>
            <person name="Halpern A.L."/>
            <person name="Halter G.M."/>
            <person name="Han M.V."/>
            <person name="Heger A."/>
            <person name="Hillier L."/>
            <person name="Hinrichs A.S."/>
            <person name="Holmes I."/>
            <person name="Hoskins R.A."/>
            <person name="Hubisz M.J."/>
            <person name="Hultmark D."/>
            <person name="Huntley M.A."/>
            <person name="Jaffe D.B."/>
            <person name="Jagadeeshan S."/>
            <person name="Jeck W.R."/>
            <person name="Johnson J."/>
            <person name="Jones C.D."/>
            <person name="Jordan W.C."/>
            <person name="Karpen G.H."/>
            <person name="Kataoka E."/>
            <person name="Keightley P.D."/>
            <person name="Kheradpour P."/>
            <person name="Kirkness E.F."/>
            <person name="Koerich L.B."/>
            <person name="Kristiansen K."/>
            <person name="Kudrna D."/>
            <person name="Kulathinal R.J."/>
            <person name="Kumar S."/>
            <person name="Kwok R."/>
            <person name="Lander E."/>
            <person name="Langley C.H."/>
            <person name="Lapoint R."/>
            <person name="Lazzaro B.P."/>
            <person name="Lee S.J."/>
            <person name="Levesque L."/>
            <person name="Li R."/>
            <person name="Lin C.F."/>
            <person name="Lin M.F."/>
            <person name="Lindblad-Toh K."/>
            <person name="Llopart A."/>
            <person name="Long M."/>
            <person name="Low L."/>
            <person name="Lozovsky E."/>
            <person name="Lu J."/>
            <person name="Luo M."/>
            <person name="Machado C.A."/>
            <person name="Makalowski W."/>
            <person name="Marzo M."/>
            <person name="Matsuda M."/>
            <person name="Matzkin L."/>
            <person name="McAllister B."/>
            <person name="McBride C.S."/>
            <person name="McKernan B."/>
            <person name="McKernan K."/>
            <person name="Mendez-Lago M."/>
            <person name="Minx P."/>
            <person name="Mollenhauer M.U."/>
            <person name="Montooth K."/>
            <person name="Mount S.M."/>
            <person name="Mu X."/>
            <person name="Myers E."/>
            <person name="Negre B."/>
            <person name="Newfeld S."/>
            <person name="Nielsen R."/>
            <person name="Noor M.A."/>
            <person name="O'Grady P."/>
            <person name="Pachter L."/>
            <person name="Papaceit M."/>
            <person name="Parisi M.J."/>
            <person name="Parisi M."/>
            <person name="Parts L."/>
            <person name="Pedersen J.S."/>
            <person name="Pesole G."/>
            <person name="Phillippy A.M."/>
            <person name="Ponting C.P."/>
            <person name="Pop M."/>
            <person name="Porcelli D."/>
            <person name="Powell J.R."/>
            <person name="Prohaska S."/>
            <person name="Pruitt K."/>
            <person name="Puig M."/>
            <person name="Quesneville H."/>
            <person name="Ram K.R."/>
            <person name="Rand D."/>
            <person name="Rasmussen M.D."/>
            <person name="Reed L.K."/>
            <person name="Reenan R."/>
            <person name="Reily A."/>
            <person name="Remington K.A."/>
            <person name="Rieger T.T."/>
            <person name="Ritchie M.G."/>
            <person name="Robin C."/>
            <person name="Rogers Y.H."/>
            <person name="Rohde C."/>
            <person name="Rozas J."/>
            <person name="Rubenfield M.J."/>
            <person name="Ruiz A."/>
            <person name="Russo S."/>
            <person name="Salzberg S.L."/>
            <person name="Sanchez-Gracia A."/>
            <person name="Saranga D.J."/>
            <person name="Sato H."/>
            <person name="Schaeffer S.W."/>
            <person name="Schatz M.C."/>
            <person name="Schlenke T."/>
            <person name="Schwartz R."/>
            <person name="Segarra C."/>
            <person name="Singh R.S."/>
            <person name="Sirot L."/>
            <person name="Sirota M."/>
            <person name="Sisneros N.B."/>
            <person name="Smith C.D."/>
            <person name="Smith T.F."/>
            <person name="Spieth J."/>
            <person name="Stage D.E."/>
            <person name="Stark A."/>
            <person name="Stephan W."/>
            <person name="Strausberg R.L."/>
            <person name="Strempel S."/>
            <person name="Sturgill D."/>
            <person name="Sutton G."/>
            <person name="Sutton G.G."/>
            <person name="Tao W."/>
            <person name="Teichmann S."/>
            <person name="Tobari Y.N."/>
            <person name="Tomimura Y."/>
            <person name="Tsolas J.M."/>
            <person name="Valente V.L."/>
            <person name="Venter E."/>
            <person name="Venter J.C."/>
            <person name="Vicario S."/>
            <person name="Vieira F.G."/>
            <person name="Vilella A.J."/>
            <person name="Villasante A."/>
            <person name="Walenz B."/>
            <person name="Wang J."/>
            <person name="Wasserman M."/>
            <person name="Watts T."/>
            <person name="Wilson D."/>
            <person name="Wilson R.K."/>
            <person name="Wing R.A."/>
            <person name="Wolfner M.F."/>
            <person name="Wong A."/>
            <person name="Wong G.K."/>
            <person name="Wu C.I."/>
            <person name="Wu G."/>
            <person name="Yamamoto D."/>
            <person name="Yang H.P."/>
            <person name="Yang S.P."/>
            <person name="Yorke J.A."/>
            <person name="Yoshida K."/>
            <person name="Zdobnov E."/>
            <person name="Zhang P."/>
            <person name="Zhang Y."/>
            <person name="Zimin A.V."/>
            <person name="Baldwin J."/>
            <person name="Abdouelleil A."/>
            <person name="Abdulkadir J."/>
            <person name="Abebe A."/>
            <person name="Abera B."/>
            <person name="Abreu J."/>
            <person name="Acer S.C."/>
            <person name="Aftuck L."/>
            <person name="Alexander A."/>
            <person name="An P."/>
            <person name="Anderson E."/>
            <person name="Anderson S."/>
            <person name="Arachi H."/>
            <person name="Azer M."/>
            <person name="Bachantsang P."/>
            <person name="Barry A."/>
            <person name="Bayul T."/>
            <person name="Berlin A."/>
            <person name="Bessette D."/>
            <person name="Bloom T."/>
            <person name="Blye J."/>
            <person name="Boguslavskiy L."/>
            <person name="Bonnet C."/>
            <person name="Boukhgalter B."/>
            <person name="Bourzgui I."/>
            <person name="Brown A."/>
            <person name="Cahill P."/>
            <person name="Channer S."/>
            <person name="Cheshatsang Y."/>
            <person name="Chuda L."/>
            <person name="Citroen M."/>
            <person name="Collymore A."/>
            <person name="Cooke P."/>
            <person name="Costello M."/>
            <person name="D'Aco K."/>
            <person name="Daza R."/>
            <person name="De Haan G."/>
            <person name="DeGray S."/>
            <person name="DeMaso C."/>
            <person name="Dhargay N."/>
            <person name="Dooley K."/>
            <person name="Dooley E."/>
            <person name="Doricent M."/>
            <person name="Dorje P."/>
            <person name="Dorjee K."/>
            <person name="Dupes A."/>
            <person name="Elong R."/>
            <person name="Falk J."/>
            <person name="Farina A."/>
            <person name="Faro S."/>
            <person name="Ferguson D."/>
            <person name="Fisher S."/>
            <person name="Foley C.D."/>
            <person name="Franke A."/>
            <person name="Friedrich D."/>
            <person name="Gadbois L."/>
            <person name="Gearin G."/>
            <person name="Gearin C.R."/>
            <person name="Giannoukos G."/>
            <person name="Goode T."/>
            <person name="Graham J."/>
            <person name="Grandbois E."/>
            <person name="Grewal S."/>
            <person name="Gyaltsen K."/>
            <person name="Hafez N."/>
            <person name="Hagos B."/>
            <person name="Hall J."/>
            <person name="Henson C."/>
            <person name="Hollinger A."/>
            <person name="Honan T."/>
            <person name="Huard M.D."/>
            <person name="Hughes L."/>
            <person name="Hurhula B."/>
            <person name="Husby M.E."/>
            <person name="Kamat A."/>
            <person name="Kanga B."/>
            <person name="Kashin S."/>
            <person name="Khazanovich D."/>
            <person name="Kisner P."/>
            <person name="Lance K."/>
            <person name="Lara M."/>
            <person name="Lee W."/>
            <person name="Lennon N."/>
            <person name="Letendre F."/>
            <person name="LeVine R."/>
            <person name="Lipovsky A."/>
            <person name="Liu X."/>
            <person name="Liu J."/>
            <person name="Liu S."/>
            <person name="Lokyitsang T."/>
            <person name="Lokyitsang Y."/>
            <person name="Lubonja R."/>
            <person name="Lui A."/>
            <person name="MacDonald P."/>
            <person name="Magnisalis V."/>
            <person name="Maru K."/>
            <person name="Matthews C."/>
            <person name="McCusker W."/>
            <person name="McDonough S."/>
            <person name="Mehta T."/>
            <person name="Meldrim J."/>
            <person name="Meneus L."/>
            <person name="Mihai O."/>
            <person name="Mihalev A."/>
            <person name="Mihova T."/>
            <person name="Mittelman R."/>
            <person name="Mlenga V."/>
            <person name="Montmayeur A."/>
            <person name="Mulrain L."/>
            <person name="Navidi A."/>
            <person name="Naylor J."/>
            <person name="Negash T."/>
            <person name="Nguyen T."/>
            <person name="Nguyen N."/>
            <person name="Nicol R."/>
            <person name="Norbu C."/>
            <person name="Norbu N."/>
            <person name="Novod N."/>
            <person name="O'Neill B."/>
            <person name="Osman S."/>
            <person name="Markiewicz E."/>
            <person name="Oyono O.L."/>
            <person name="Patti C."/>
            <person name="Phunkhang P."/>
            <person name="Pierre F."/>
            <person name="Priest M."/>
            <person name="Raghuraman S."/>
            <person name="Rege F."/>
            <person name="Reyes R."/>
            <person name="Rise C."/>
            <person name="Rogov P."/>
            <person name="Ross K."/>
            <person name="Ryan E."/>
            <person name="Settipalli S."/>
            <person name="Shea T."/>
            <person name="Sherpa N."/>
            <person name="Shi L."/>
            <person name="Shih D."/>
            <person name="Sparrow T."/>
            <person name="Spaulding J."/>
            <person name="Stalker J."/>
            <person name="Stange-Thomann N."/>
            <person name="Stavropoulos S."/>
            <person name="Stone C."/>
            <person name="Strader C."/>
            <person name="Tesfaye S."/>
            <person name="Thomson T."/>
            <person name="Thoulutsang Y."/>
            <person name="Thoulutsang D."/>
            <person name="Topham K."/>
            <person name="Topping I."/>
            <person name="Tsamla T."/>
            <person name="Vassiliev H."/>
            <person name="Vo A."/>
            <person name="Wangchuk T."/>
            <person name="Wangdi T."/>
            <person name="Weiand M."/>
            <person name="Wilkinson J."/>
            <person name="Wilson A."/>
            <person name="Yadav S."/>
            <person name="Young G."/>
            <person name="Yu Q."/>
            <person name="Zembek L."/>
            <person name="Zhong D."/>
            <person name="Zimmer A."/>
            <person name="Zwirko Z."/>
            <person name="Jaffe D.B."/>
            <person name="Alvarez P."/>
            <person name="Brockman W."/>
            <person name="Butler J."/>
            <person name="Chin C."/>
            <person name="Gnerre S."/>
            <person name="Grabherr M."/>
            <person name="Kleber M."/>
            <person name="Mauceli E."/>
            <person name="MacCallum I."/>
        </authorList>
    </citation>
    <scope>NUCLEOTIDE SEQUENCE [LARGE SCALE GENOMIC DNA]</scope>
    <source>
        <strain evidence="3">Tucson 14030-0811.24</strain>
    </source>
</reference>
<sequence>MLWSTVYVALVLIGCSQGTDFHRDESREEEQTEFNLASTLRGGISSSRHHQRSNLNSQLYPERTQPGVNGYGVASDIDEPNGHENAGTVLDVRSGQPAAGRVNPPNRPFVYPAAGSPPAGYPSPGGVAHPVAYPASGELPQPAAYPTPSGINAAPIGHFGGYPAPYPTGYPGYYYPGAYLPQYPTYQQPAPLPAYGPSAPGAVVHPATPISYQNQQHYPPHNVNDRDHWDHRFSMNTEYKEDGVHKGPFGVLNNHNAFGYGSGYGGGYNGHFNSPGL</sequence>
<evidence type="ECO:0000313" key="2">
    <source>
        <dbReference type="EMBL" id="EDW83239.1"/>
    </source>
</evidence>
<protein>
    <recommendedName>
        <fullName evidence="4">VM domain-containing protein</fullName>
    </recommendedName>
</protein>
<evidence type="ECO:0008006" key="4">
    <source>
        <dbReference type="Google" id="ProtNLM"/>
    </source>
</evidence>
<accession>B4NG22</accession>
<proteinExistence type="predicted"/>
<evidence type="ECO:0000313" key="3">
    <source>
        <dbReference type="Proteomes" id="UP000007798"/>
    </source>
</evidence>
<dbReference type="FunCoup" id="B4NG22">
    <property type="interactions" value="2"/>
</dbReference>
<keyword evidence="3" id="KW-1185">Reference proteome</keyword>
<dbReference type="OrthoDB" id="7872151at2759"/>
<dbReference type="eggNOG" id="ENOG502T6IE">
    <property type="taxonomic scope" value="Eukaryota"/>
</dbReference>
<feature type="chain" id="PRO_5002819727" description="VM domain-containing protein" evidence="1">
    <location>
        <begin position="19"/>
        <end position="277"/>
    </location>
</feature>